<keyword evidence="5 6" id="KW-0456">Lyase</keyword>
<comment type="similarity">
    <text evidence="3 6">Belongs to the DHNA family.</text>
</comment>
<dbReference type="InterPro" id="IPR006156">
    <property type="entry name" value="Dihydroneopterin_aldolase"/>
</dbReference>
<dbReference type="EMBL" id="ATGI01000022">
    <property type="protein sequence ID" value="EPF73856.1"/>
    <property type="molecule type" value="Genomic_DNA"/>
</dbReference>
<dbReference type="UniPathway" id="UPA00077">
    <property type="reaction ID" value="UER00154"/>
</dbReference>
<dbReference type="AlphaFoldDB" id="S3P4V3"/>
<dbReference type="PATRIC" id="fig|421052.3.peg.1692"/>
<dbReference type="NCBIfam" id="TIGR00526">
    <property type="entry name" value="folB_dom"/>
    <property type="match status" value="1"/>
</dbReference>
<comment type="function">
    <text evidence="6">Catalyzes the conversion of 7,8-dihydroneopterin to 6-hydroxymethyl-7,8-dihydropterin.</text>
</comment>
<dbReference type="HOGENOM" id="CLU_112632_0_2_6"/>
<comment type="pathway">
    <text evidence="2 6">Cofactor biosynthesis; tetrahydrofolate biosynthesis; 2-amino-4-hydroxy-6-hydroxymethyl-7,8-dihydropteridine diphosphate from 7,8-dihydroneopterin triphosphate: step 3/4.</text>
</comment>
<dbReference type="EC" id="4.1.2.25" evidence="6"/>
<dbReference type="RefSeq" id="WP_016656142.1">
    <property type="nucleotide sequence ID" value="NZ_KE340353.1"/>
</dbReference>
<keyword evidence="4 6" id="KW-0289">Folate biosynthesis</keyword>
<evidence type="ECO:0000256" key="2">
    <source>
        <dbReference type="ARBA" id="ARBA00005013"/>
    </source>
</evidence>
<dbReference type="GO" id="GO:0046654">
    <property type="term" value="P:tetrahydrofolate biosynthetic process"/>
    <property type="evidence" value="ECO:0007669"/>
    <property type="project" value="UniProtKB-UniRule"/>
</dbReference>
<evidence type="ECO:0000259" key="7">
    <source>
        <dbReference type="SMART" id="SM00905"/>
    </source>
</evidence>
<dbReference type="InterPro" id="IPR006157">
    <property type="entry name" value="FolB_dom"/>
</dbReference>
<dbReference type="eggNOG" id="COG1539">
    <property type="taxonomic scope" value="Bacteria"/>
</dbReference>
<dbReference type="Gene3D" id="3.30.1130.10">
    <property type="match status" value="1"/>
</dbReference>
<evidence type="ECO:0000256" key="6">
    <source>
        <dbReference type="RuleBase" id="RU362079"/>
    </source>
</evidence>
<dbReference type="OrthoDB" id="9810587at2"/>
<protein>
    <recommendedName>
        <fullName evidence="6">7,8-dihydroneopterin aldolase</fullName>
        <ecNumber evidence="6">4.1.2.25</ecNumber>
    </recommendedName>
</protein>
<proteinExistence type="inferred from homology"/>
<comment type="catalytic activity">
    <reaction evidence="1 6">
        <text>7,8-dihydroneopterin = 6-hydroxymethyl-7,8-dihydropterin + glycolaldehyde</text>
        <dbReference type="Rhea" id="RHEA:10540"/>
        <dbReference type="ChEBI" id="CHEBI:17001"/>
        <dbReference type="ChEBI" id="CHEBI:17071"/>
        <dbReference type="ChEBI" id="CHEBI:44841"/>
        <dbReference type="EC" id="4.1.2.25"/>
    </reaction>
</comment>
<gene>
    <name evidence="8" type="ORF">F945_01735</name>
</gene>
<dbReference type="GO" id="GO:0005737">
    <property type="term" value="C:cytoplasm"/>
    <property type="evidence" value="ECO:0007669"/>
    <property type="project" value="TreeGrafter"/>
</dbReference>
<evidence type="ECO:0000256" key="5">
    <source>
        <dbReference type="ARBA" id="ARBA00023239"/>
    </source>
</evidence>
<dbReference type="GO" id="GO:0046656">
    <property type="term" value="P:folic acid biosynthetic process"/>
    <property type="evidence" value="ECO:0007669"/>
    <property type="project" value="UniProtKB-UniRule"/>
</dbReference>
<feature type="domain" description="Dihydroneopterin aldolase/epimerase" evidence="7">
    <location>
        <begin position="4"/>
        <end position="115"/>
    </location>
</feature>
<dbReference type="SMART" id="SM00905">
    <property type="entry name" value="FolB"/>
    <property type="match status" value="1"/>
</dbReference>
<dbReference type="Pfam" id="PF02152">
    <property type="entry name" value="FolB"/>
    <property type="match status" value="1"/>
</dbReference>
<dbReference type="GO" id="GO:0004150">
    <property type="term" value="F:dihydroneopterin aldolase activity"/>
    <property type="evidence" value="ECO:0007669"/>
    <property type="project" value="UniProtKB-UniRule"/>
</dbReference>
<dbReference type="PANTHER" id="PTHR42844">
    <property type="entry name" value="DIHYDRONEOPTERIN ALDOLASE 1-RELATED"/>
    <property type="match status" value="1"/>
</dbReference>
<organism evidence="8 9">
    <name type="scientific">Acinetobacter rudis CIP 110305</name>
    <dbReference type="NCBI Taxonomy" id="421052"/>
    <lineage>
        <taxon>Bacteria</taxon>
        <taxon>Pseudomonadati</taxon>
        <taxon>Pseudomonadota</taxon>
        <taxon>Gammaproteobacteria</taxon>
        <taxon>Moraxellales</taxon>
        <taxon>Moraxellaceae</taxon>
        <taxon>Acinetobacter</taxon>
    </lineage>
</organism>
<evidence type="ECO:0000256" key="1">
    <source>
        <dbReference type="ARBA" id="ARBA00001353"/>
    </source>
</evidence>
<comment type="caution">
    <text evidence="8">The sequence shown here is derived from an EMBL/GenBank/DDBJ whole genome shotgun (WGS) entry which is preliminary data.</text>
</comment>
<dbReference type="Proteomes" id="UP000014568">
    <property type="component" value="Unassembled WGS sequence"/>
</dbReference>
<dbReference type="InterPro" id="IPR043133">
    <property type="entry name" value="GTP-CH-I_C/QueF"/>
</dbReference>
<evidence type="ECO:0000256" key="4">
    <source>
        <dbReference type="ARBA" id="ARBA00022909"/>
    </source>
</evidence>
<dbReference type="NCBIfam" id="TIGR00525">
    <property type="entry name" value="folB"/>
    <property type="match status" value="1"/>
</dbReference>
<keyword evidence="9" id="KW-1185">Reference proteome</keyword>
<dbReference type="PANTHER" id="PTHR42844:SF1">
    <property type="entry name" value="DIHYDRONEOPTERIN ALDOLASE 1-RELATED"/>
    <property type="match status" value="1"/>
</dbReference>
<name>S3P4V3_9GAMM</name>
<accession>S3P4V3</accession>
<dbReference type="CDD" id="cd00534">
    <property type="entry name" value="DHNA_DHNTPE"/>
    <property type="match status" value="1"/>
</dbReference>
<dbReference type="SUPFAM" id="SSF55620">
    <property type="entry name" value="Tetrahydrobiopterin biosynthesis enzymes-like"/>
    <property type="match status" value="1"/>
</dbReference>
<dbReference type="STRING" id="632955.GCA_000829675_03575"/>
<evidence type="ECO:0000313" key="9">
    <source>
        <dbReference type="Proteomes" id="UP000014568"/>
    </source>
</evidence>
<reference evidence="8 9" key="1">
    <citation type="submission" date="2013-06" db="EMBL/GenBank/DDBJ databases">
        <title>The Genome Sequence of Acinetobacter rudis CIP 110305.</title>
        <authorList>
            <consortium name="The Broad Institute Genome Sequencing Platform"/>
            <consortium name="The Broad Institute Genome Sequencing Center for Infectious Disease"/>
            <person name="Cerqueira G."/>
            <person name="Feldgarden M."/>
            <person name="Courvalin P."/>
            <person name="Perichon B."/>
            <person name="Grillot-Courvalin C."/>
            <person name="Clermont D."/>
            <person name="Rocha E."/>
            <person name="Yoon E.-J."/>
            <person name="Nemec A."/>
            <person name="Young S.K."/>
            <person name="Zeng Q."/>
            <person name="Gargeya S."/>
            <person name="Fitzgerald M."/>
            <person name="Abouelleil A."/>
            <person name="Alvarado L."/>
            <person name="Berlin A.M."/>
            <person name="Chapman S.B."/>
            <person name="Dewar J."/>
            <person name="Goldberg J."/>
            <person name="Griggs A."/>
            <person name="Gujja S."/>
            <person name="Hansen M."/>
            <person name="Howarth C."/>
            <person name="Imamovic A."/>
            <person name="Larimer J."/>
            <person name="McCowan C."/>
            <person name="Murphy C."/>
            <person name="Pearson M."/>
            <person name="Priest M."/>
            <person name="Roberts A."/>
            <person name="Saif S."/>
            <person name="Shea T."/>
            <person name="Sykes S."/>
            <person name="Wortman J."/>
            <person name="Nusbaum C."/>
            <person name="Birren B."/>
        </authorList>
    </citation>
    <scope>NUCLEOTIDE SEQUENCE [LARGE SCALE GENOMIC DNA]</scope>
    <source>
        <strain evidence="8 9">CIP 110305</strain>
    </source>
</reference>
<evidence type="ECO:0000313" key="8">
    <source>
        <dbReference type="EMBL" id="EPF73856.1"/>
    </source>
</evidence>
<sequence length="126" mass="14463">MDEIFIEDLRVDTVVGCFTWERQIIQPLSLDITVRTCLKKVAHSDELDDTLNYALMCEIATDTIQQAKPKMLEHAAQLVVEQLFSRFNAIESIRIAIRKPAIIAQAQAVGIRFERHRHDLCTRPSE</sequence>
<evidence type="ECO:0000256" key="3">
    <source>
        <dbReference type="ARBA" id="ARBA00005708"/>
    </source>
</evidence>